<name>A0A0F9SY78_9ZZZZ</name>
<dbReference type="EMBL" id="LAZR01002122">
    <property type="protein sequence ID" value="KKN34173.1"/>
    <property type="molecule type" value="Genomic_DNA"/>
</dbReference>
<accession>A0A0F9SY78</accession>
<proteinExistence type="predicted"/>
<protein>
    <recommendedName>
        <fullName evidence="2">C1q domain-containing protein</fullName>
    </recommendedName>
</protein>
<evidence type="ECO:0008006" key="2">
    <source>
        <dbReference type="Google" id="ProtNLM"/>
    </source>
</evidence>
<gene>
    <name evidence="1" type="ORF">LCGC14_0796270</name>
</gene>
<sequence length="573" mass="61476">MAGSKRKLDRTLRRLDSAVDTEERSQQDMYLRTLGNAQNKHEQRHTKYGTDAIDSVLDEGAIALTTRGDLAYMGATDLARLAVGAADTFLGADGTDPSWRTAAQVMASLSGEATAPFSMNDQRIIELADAQDPTDAVNLRDVLDHVGITLNYWLSNQTLVELLVDSEAALTETPASTPVTLTNITFKSSVADAPTPFDINPGTVIELHFAALVAAGGGRNLGLHVVFGYMDSDSTNFVQIGNDSDSTSALTTDKTSYTLHMHVDNAIEIPAGKRLWLKFVSTSLSGGGSYPQISVYYDNPAHHLIFGVAGSVLGNFLLLSGTRAMTGELDMGTDKIINVVDPTANQDAATKKYVDDNAGGDMVDDLTPQFGGDVDVNEFAIADGDGDTKIELEETTDSDVISMDTAGNEAFRIEADGIVVFPLQSGARGQGNDSTDQDILANAYAKVQYPTEAFDTQAEFDSTTNYRYTAKDAGKYFIATSTATEAMASGAFGQIALMKNGAPGSGTVLGFLRLYNGIAGAASVYLQVMTVVELSASDFVEVYFYHDDTTPGDNKRYLQRWAYQTFLTAYKLA</sequence>
<dbReference type="InterPro" id="IPR008983">
    <property type="entry name" value="Tumour_necrosis_fac-like_dom"/>
</dbReference>
<evidence type="ECO:0000313" key="1">
    <source>
        <dbReference type="EMBL" id="KKN34173.1"/>
    </source>
</evidence>
<organism evidence="1">
    <name type="scientific">marine sediment metagenome</name>
    <dbReference type="NCBI Taxonomy" id="412755"/>
    <lineage>
        <taxon>unclassified sequences</taxon>
        <taxon>metagenomes</taxon>
        <taxon>ecological metagenomes</taxon>
    </lineage>
</organism>
<dbReference type="Gene3D" id="2.60.120.40">
    <property type="match status" value="1"/>
</dbReference>
<comment type="caution">
    <text evidence="1">The sequence shown here is derived from an EMBL/GenBank/DDBJ whole genome shotgun (WGS) entry which is preliminary data.</text>
</comment>
<reference evidence="1" key="1">
    <citation type="journal article" date="2015" name="Nature">
        <title>Complex archaea that bridge the gap between prokaryotes and eukaryotes.</title>
        <authorList>
            <person name="Spang A."/>
            <person name="Saw J.H."/>
            <person name="Jorgensen S.L."/>
            <person name="Zaremba-Niedzwiedzka K."/>
            <person name="Martijn J."/>
            <person name="Lind A.E."/>
            <person name="van Eijk R."/>
            <person name="Schleper C."/>
            <person name="Guy L."/>
            <person name="Ettema T.J."/>
        </authorList>
    </citation>
    <scope>NUCLEOTIDE SEQUENCE</scope>
</reference>
<dbReference type="AlphaFoldDB" id="A0A0F9SY78"/>